<dbReference type="InterPro" id="IPR012869">
    <property type="entry name" value="RHH_5"/>
</dbReference>
<dbReference type="Pfam" id="PF07878">
    <property type="entry name" value="RHH_5"/>
    <property type="match status" value="1"/>
</dbReference>
<feature type="domain" description="CopG-like ribbon-helix-helix" evidence="1">
    <location>
        <begin position="21"/>
        <end position="60"/>
    </location>
</feature>
<comment type="caution">
    <text evidence="2">The sequence shown here is derived from an EMBL/GenBank/DDBJ whole genome shotgun (WGS) entry which is preliminary data.</text>
</comment>
<dbReference type="RefSeq" id="WP_106501390.1">
    <property type="nucleotide sequence ID" value="NZ_PXXO01000001.1"/>
</dbReference>
<reference evidence="2 3" key="1">
    <citation type="journal article" date="2018" name="Environ. Microbiol.">
        <title>Ecological and genomic features of two widespread freshwater picocyanobacteria.</title>
        <authorList>
            <person name="Cabello-Yeves P.J."/>
            <person name="Picazo A."/>
            <person name="Camacho A."/>
            <person name="Callieri C."/>
            <person name="Rosselli R."/>
            <person name="Roda-Garcia J.J."/>
            <person name="Coutinho F.H."/>
            <person name="Rodriguez-Valera F."/>
        </authorList>
    </citation>
    <scope>NUCLEOTIDE SEQUENCE [LARGE SCALE GENOMIC DNA]</scope>
    <source>
        <strain evidence="2 3">Tous</strain>
    </source>
</reference>
<evidence type="ECO:0000259" key="1">
    <source>
        <dbReference type="Pfam" id="PF07878"/>
    </source>
</evidence>
<dbReference type="AlphaFoldDB" id="A0A2P7N187"/>
<sequence>MNVSSEVDEDPSKETISLSHKRITVTISVATARKLMMRSRAEGRSLSNLASYILEQALASDSQD</sequence>
<dbReference type="OrthoDB" id="561672at2"/>
<dbReference type="EMBL" id="PXXO01000001">
    <property type="protein sequence ID" value="PSJ07206.1"/>
    <property type="molecule type" value="Genomic_DNA"/>
</dbReference>
<proteinExistence type="predicted"/>
<name>A0A2P7N187_9CYAN</name>
<evidence type="ECO:0000313" key="3">
    <source>
        <dbReference type="Proteomes" id="UP000243002"/>
    </source>
</evidence>
<organism evidence="2 3">
    <name type="scientific">Cyanobium usitatum str. Tous</name>
    <dbReference type="NCBI Taxonomy" id="2116684"/>
    <lineage>
        <taxon>Bacteria</taxon>
        <taxon>Bacillati</taxon>
        <taxon>Cyanobacteriota</taxon>
        <taxon>Cyanophyceae</taxon>
        <taxon>Synechococcales</taxon>
        <taxon>Prochlorococcaceae</taxon>
        <taxon>Cyanobium</taxon>
    </lineage>
</organism>
<accession>A0A2P7N187</accession>
<protein>
    <recommendedName>
        <fullName evidence="1">CopG-like ribbon-helix-helix domain-containing protein</fullName>
    </recommendedName>
</protein>
<dbReference type="Proteomes" id="UP000243002">
    <property type="component" value="Unassembled WGS sequence"/>
</dbReference>
<gene>
    <name evidence="2" type="ORF">C7K55_00040</name>
</gene>
<evidence type="ECO:0000313" key="2">
    <source>
        <dbReference type="EMBL" id="PSJ07206.1"/>
    </source>
</evidence>
<keyword evidence="3" id="KW-1185">Reference proteome</keyword>